<sequence length="154" mass="17121">MSSDNTTPNWLSIPPTDPNPFIGHHLTRAVRNFHIMGQVVFRSPTCAMHKEAIMSEYMKTLDVSDIRSIADYCCQYLVYVTVPSSMEEHLQWMAVLVAFEALPASGIPRETIRMLVQDDQWRCMIHACPGCQKEPGRGEEAGVCDGGFGVCGGQ</sequence>
<evidence type="ECO:0000313" key="2">
    <source>
        <dbReference type="Proteomes" id="UP001303115"/>
    </source>
</evidence>
<dbReference type="EMBL" id="MU854411">
    <property type="protein sequence ID" value="KAK4039079.1"/>
    <property type="molecule type" value="Genomic_DNA"/>
</dbReference>
<evidence type="ECO:0000313" key="1">
    <source>
        <dbReference type="EMBL" id="KAK4039079.1"/>
    </source>
</evidence>
<reference evidence="2" key="1">
    <citation type="journal article" date="2023" name="Mol. Phylogenet. Evol.">
        <title>Genome-scale phylogeny and comparative genomics of the fungal order Sordariales.</title>
        <authorList>
            <person name="Hensen N."/>
            <person name="Bonometti L."/>
            <person name="Westerberg I."/>
            <person name="Brannstrom I.O."/>
            <person name="Guillou S."/>
            <person name="Cros-Aarteil S."/>
            <person name="Calhoun S."/>
            <person name="Haridas S."/>
            <person name="Kuo A."/>
            <person name="Mondo S."/>
            <person name="Pangilinan J."/>
            <person name="Riley R."/>
            <person name="LaButti K."/>
            <person name="Andreopoulos B."/>
            <person name="Lipzen A."/>
            <person name="Chen C."/>
            <person name="Yan M."/>
            <person name="Daum C."/>
            <person name="Ng V."/>
            <person name="Clum A."/>
            <person name="Steindorff A."/>
            <person name="Ohm R.A."/>
            <person name="Martin F."/>
            <person name="Silar P."/>
            <person name="Natvig D.O."/>
            <person name="Lalanne C."/>
            <person name="Gautier V."/>
            <person name="Ament-Velasquez S.L."/>
            <person name="Kruys A."/>
            <person name="Hutchinson M.I."/>
            <person name="Powell A.J."/>
            <person name="Barry K."/>
            <person name="Miller A.N."/>
            <person name="Grigoriev I.V."/>
            <person name="Debuchy R."/>
            <person name="Gladieux P."/>
            <person name="Hiltunen Thoren M."/>
            <person name="Johannesson H."/>
        </authorList>
    </citation>
    <scope>NUCLEOTIDE SEQUENCE [LARGE SCALE GENOMIC DNA]</scope>
    <source>
        <strain evidence="2">CBS 284.82</strain>
    </source>
</reference>
<proteinExistence type="predicted"/>
<name>A0AAN6SQ88_9PEZI</name>
<comment type="caution">
    <text evidence="1">The sequence shown here is derived from an EMBL/GenBank/DDBJ whole genome shotgun (WGS) entry which is preliminary data.</text>
</comment>
<dbReference type="AlphaFoldDB" id="A0AAN6SQ88"/>
<gene>
    <name evidence="1" type="ORF">C8A01DRAFT_36980</name>
</gene>
<organism evidence="1 2">
    <name type="scientific">Parachaetomium inaequale</name>
    <dbReference type="NCBI Taxonomy" id="2588326"/>
    <lineage>
        <taxon>Eukaryota</taxon>
        <taxon>Fungi</taxon>
        <taxon>Dikarya</taxon>
        <taxon>Ascomycota</taxon>
        <taxon>Pezizomycotina</taxon>
        <taxon>Sordariomycetes</taxon>
        <taxon>Sordariomycetidae</taxon>
        <taxon>Sordariales</taxon>
        <taxon>Chaetomiaceae</taxon>
        <taxon>Parachaetomium</taxon>
    </lineage>
</organism>
<accession>A0AAN6SQ88</accession>
<dbReference type="Proteomes" id="UP001303115">
    <property type="component" value="Unassembled WGS sequence"/>
</dbReference>
<keyword evidence="2" id="KW-1185">Reference proteome</keyword>
<protein>
    <submittedName>
        <fullName evidence="1">Uncharacterized protein</fullName>
    </submittedName>
</protein>